<dbReference type="InterPro" id="IPR001279">
    <property type="entry name" value="Metallo-B-lactamas"/>
</dbReference>
<protein>
    <submittedName>
        <fullName evidence="3">MBL fold metallo-hydrolase</fullName>
    </submittedName>
</protein>
<dbReference type="GO" id="GO:0050313">
    <property type="term" value="F:sulfur dioxygenase activity"/>
    <property type="evidence" value="ECO:0007669"/>
    <property type="project" value="InterPro"/>
</dbReference>
<gene>
    <name evidence="3" type="ORF">F0170_01220</name>
</gene>
<comment type="caution">
    <text evidence="3">The sequence shown here is derived from an EMBL/GenBank/DDBJ whole genome shotgun (WGS) entry which is preliminary data.</text>
</comment>
<dbReference type="SUPFAM" id="SSF56281">
    <property type="entry name" value="Metallo-hydrolase/oxidoreductase"/>
    <property type="match status" value="1"/>
</dbReference>
<reference evidence="3 4" key="1">
    <citation type="submission" date="2019-09" db="EMBL/GenBank/DDBJ databases">
        <title>The draft genomes of Allium pathogen Pseudomonas sp.</title>
        <authorList>
            <person name="Fujikawa T."/>
            <person name="Sawada H."/>
        </authorList>
    </citation>
    <scope>NUCLEOTIDE SEQUENCE [LARGE SCALE GENOMIC DNA]</scope>
    <source>
        <strain evidence="3 4">MAFF 730085</strain>
    </source>
</reference>
<dbReference type="PANTHER" id="PTHR43084">
    <property type="entry name" value="PERSULFIDE DIOXYGENASE ETHE1"/>
    <property type="match status" value="1"/>
</dbReference>
<proteinExistence type="predicted"/>
<dbReference type="GO" id="GO:0046872">
    <property type="term" value="F:metal ion binding"/>
    <property type="evidence" value="ECO:0007669"/>
    <property type="project" value="UniProtKB-KW"/>
</dbReference>
<dbReference type="InterPro" id="IPR036866">
    <property type="entry name" value="RibonucZ/Hydroxyglut_hydro"/>
</dbReference>
<sequence>MPALIQAFLDEASSTYTYVVYENAGGPCAIVDSVLNYDPASGRTDTAQADRVIGFVREHGLQVQWLLETHAHADHLSAAPYLRRKVGGKIAIGESISKVQDVFKRLFNLEPEFRVDGSQFDHLFAADEIFYIGNLKAQALHVPGHTPADMAYLINDELILVGDTLFMPDVGTARCDFPGGDARQLYASMRKLLAFAPHTRLYVCHDYPPEGRAAKCLTTVAEQRAHNIHVHDGVDEAAFVVMRTQRDAGLGMPTLLLPAIQVNVRAGHLPPAEDNGVVYLKIPLNTL</sequence>
<dbReference type="AlphaFoldDB" id="A0A5N7JN39"/>
<dbReference type="SMART" id="SM00849">
    <property type="entry name" value="Lactamase_B"/>
    <property type="match status" value="1"/>
</dbReference>
<keyword evidence="1" id="KW-0479">Metal-binding</keyword>
<dbReference type="CDD" id="cd07724">
    <property type="entry name" value="POD-like_MBL-fold"/>
    <property type="match status" value="1"/>
</dbReference>
<dbReference type="GO" id="GO:0070813">
    <property type="term" value="P:hydrogen sulfide metabolic process"/>
    <property type="evidence" value="ECO:0007669"/>
    <property type="project" value="TreeGrafter"/>
</dbReference>
<accession>A0A5N7JN39</accession>
<evidence type="ECO:0000259" key="2">
    <source>
        <dbReference type="SMART" id="SM00849"/>
    </source>
</evidence>
<dbReference type="Pfam" id="PF00753">
    <property type="entry name" value="Lactamase_B"/>
    <property type="match status" value="1"/>
</dbReference>
<organism evidence="3 4">
    <name type="scientific">Pseudomonas kitaguniensis</name>
    <dbReference type="NCBI Taxonomy" id="2607908"/>
    <lineage>
        <taxon>Bacteria</taxon>
        <taxon>Pseudomonadati</taxon>
        <taxon>Pseudomonadota</taxon>
        <taxon>Gammaproteobacteria</taxon>
        <taxon>Pseudomonadales</taxon>
        <taxon>Pseudomonadaceae</taxon>
        <taxon>Pseudomonas</taxon>
    </lineage>
</organism>
<evidence type="ECO:0000256" key="1">
    <source>
        <dbReference type="ARBA" id="ARBA00022723"/>
    </source>
</evidence>
<dbReference type="GO" id="GO:0006749">
    <property type="term" value="P:glutathione metabolic process"/>
    <property type="evidence" value="ECO:0007669"/>
    <property type="project" value="InterPro"/>
</dbReference>
<dbReference type="Proteomes" id="UP000325438">
    <property type="component" value="Unassembled WGS sequence"/>
</dbReference>
<dbReference type="EMBL" id="VUBA01000015">
    <property type="protein sequence ID" value="MPQ82725.1"/>
    <property type="molecule type" value="Genomic_DNA"/>
</dbReference>
<name>A0A5N7JN39_9PSED</name>
<dbReference type="PANTHER" id="PTHR43084:SF1">
    <property type="entry name" value="PERSULFIDE DIOXYGENASE ETHE1, MITOCHONDRIAL"/>
    <property type="match status" value="1"/>
</dbReference>
<dbReference type="InterPro" id="IPR044528">
    <property type="entry name" value="POD-like_MBL-fold"/>
</dbReference>
<dbReference type="GO" id="GO:0016787">
    <property type="term" value="F:hydrolase activity"/>
    <property type="evidence" value="ECO:0007669"/>
    <property type="project" value="UniProtKB-KW"/>
</dbReference>
<dbReference type="RefSeq" id="WP_152748480.1">
    <property type="nucleotide sequence ID" value="NZ_VUBA01000015.1"/>
</dbReference>
<dbReference type="Gene3D" id="3.60.15.10">
    <property type="entry name" value="Ribonuclease Z/Hydroxyacylglutathione hydrolase-like"/>
    <property type="match status" value="1"/>
</dbReference>
<evidence type="ECO:0000313" key="3">
    <source>
        <dbReference type="EMBL" id="MPQ82725.1"/>
    </source>
</evidence>
<evidence type="ECO:0000313" key="4">
    <source>
        <dbReference type="Proteomes" id="UP000325438"/>
    </source>
</evidence>
<dbReference type="InterPro" id="IPR051682">
    <property type="entry name" value="Mito_Persulfide_Diox"/>
</dbReference>
<keyword evidence="3" id="KW-0378">Hydrolase</keyword>
<feature type="domain" description="Metallo-beta-lactamase" evidence="2">
    <location>
        <begin position="14"/>
        <end position="205"/>
    </location>
</feature>